<sequence>MLEILLEPPTTNLDFSLDHFAWQPLLCTLQSYRVRPAHSPTRPSGSSDHIAFLRSRTAPDSHLSSPGRIHPHLNCELSPLNCFFFLTLVTTHRLPFPFQPDLRPRHSDRIL</sequence>
<protein>
    <submittedName>
        <fullName evidence="1">Uncharacterized protein</fullName>
    </submittedName>
</protein>
<comment type="caution">
    <text evidence="1">The sequence shown here is derived from an EMBL/GenBank/DDBJ whole genome shotgun (WGS) entry which is preliminary data.</text>
</comment>
<evidence type="ECO:0000313" key="2">
    <source>
        <dbReference type="Proteomes" id="UP001352852"/>
    </source>
</evidence>
<organism evidence="1 2">
    <name type="scientific">Characodon lateralis</name>
    <dbReference type="NCBI Taxonomy" id="208331"/>
    <lineage>
        <taxon>Eukaryota</taxon>
        <taxon>Metazoa</taxon>
        <taxon>Chordata</taxon>
        <taxon>Craniata</taxon>
        <taxon>Vertebrata</taxon>
        <taxon>Euteleostomi</taxon>
        <taxon>Actinopterygii</taxon>
        <taxon>Neopterygii</taxon>
        <taxon>Teleostei</taxon>
        <taxon>Neoteleostei</taxon>
        <taxon>Acanthomorphata</taxon>
        <taxon>Ovalentaria</taxon>
        <taxon>Atherinomorphae</taxon>
        <taxon>Cyprinodontiformes</taxon>
        <taxon>Goodeidae</taxon>
        <taxon>Characodon</taxon>
    </lineage>
</organism>
<accession>A0ABU7ESG1</accession>
<keyword evidence="2" id="KW-1185">Reference proteome</keyword>
<dbReference type="Proteomes" id="UP001352852">
    <property type="component" value="Unassembled WGS sequence"/>
</dbReference>
<gene>
    <name evidence="1" type="ORF">CHARACLAT_005924</name>
</gene>
<proteinExistence type="predicted"/>
<evidence type="ECO:0000313" key="1">
    <source>
        <dbReference type="EMBL" id="MED6289726.1"/>
    </source>
</evidence>
<name>A0ABU7ESG1_9TELE</name>
<dbReference type="EMBL" id="JAHUTJ010065876">
    <property type="protein sequence ID" value="MED6289726.1"/>
    <property type="molecule type" value="Genomic_DNA"/>
</dbReference>
<reference evidence="1 2" key="1">
    <citation type="submission" date="2021-06" db="EMBL/GenBank/DDBJ databases">
        <authorList>
            <person name="Palmer J.M."/>
        </authorList>
    </citation>
    <scope>NUCLEOTIDE SEQUENCE [LARGE SCALE GENOMIC DNA]</scope>
    <source>
        <strain evidence="1 2">CL_MEX2019</strain>
        <tissue evidence="1">Muscle</tissue>
    </source>
</reference>